<evidence type="ECO:0000256" key="2">
    <source>
        <dbReference type="ARBA" id="ARBA00007977"/>
    </source>
</evidence>
<feature type="transmembrane region" description="Helical" evidence="8">
    <location>
        <begin position="147"/>
        <end position="166"/>
    </location>
</feature>
<reference evidence="9 10" key="1">
    <citation type="submission" date="2020-04" db="EMBL/GenBank/DDBJ databases">
        <authorList>
            <person name="De Canck E."/>
        </authorList>
    </citation>
    <scope>NUCLEOTIDE SEQUENCE [LARGE SCALE GENOMIC DNA]</scope>
    <source>
        <strain evidence="9 10">LMG 6000</strain>
    </source>
</reference>
<feature type="transmembrane region" description="Helical" evidence="8">
    <location>
        <begin position="119"/>
        <end position="141"/>
    </location>
</feature>
<dbReference type="RefSeq" id="WP_175200019.1">
    <property type="nucleotide sequence ID" value="NZ_CADILH010000010.1"/>
</dbReference>
<dbReference type="InterPro" id="IPR004630">
    <property type="entry name" value="UPF0324_YeiH-like"/>
</dbReference>
<feature type="transmembrane region" description="Helical" evidence="8">
    <location>
        <begin position="57"/>
        <end position="74"/>
    </location>
</feature>
<proteinExistence type="inferred from homology"/>
<organism evidence="9 10">
    <name type="scientific">Achromobacter insolitus</name>
    <dbReference type="NCBI Taxonomy" id="217204"/>
    <lineage>
        <taxon>Bacteria</taxon>
        <taxon>Pseudomonadati</taxon>
        <taxon>Pseudomonadota</taxon>
        <taxon>Betaproteobacteria</taxon>
        <taxon>Burkholderiales</taxon>
        <taxon>Alcaligenaceae</taxon>
        <taxon>Achromobacter</taxon>
    </lineage>
</organism>
<evidence type="ECO:0000256" key="4">
    <source>
        <dbReference type="ARBA" id="ARBA00022692"/>
    </source>
</evidence>
<comment type="subcellular location">
    <subcellularLocation>
        <location evidence="1">Cell membrane</location>
        <topology evidence="1">Multi-pass membrane protein</topology>
    </subcellularLocation>
</comment>
<evidence type="ECO:0000313" key="9">
    <source>
        <dbReference type="EMBL" id="CAB3937316.1"/>
    </source>
</evidence>
<name>A0A6S7F7Y6_9BURK</name>
<protein>
    <submittedName>
        <fullName evidence="9">Uncharacterized protein</fullName>
    </submittedName>
</protein>
<dbReference type="Proteomes" id="UP000494183">
    <property type="component" value="Unassembled WGS sequence"/>
</dbReference>
<dbReference type="EMBL" id="CADILH010000010">
    <property type="protein sequence ID" value="CAB3937316.1"/>
    <property type="molecule type" value="Genomic_DNA"/>
</dbReference>
<evidence type="ECO:0000256" key="7">
    <source>
        <dbReference type="SAM" id="MobiDB-lite"/>
    </source>
</evidence>
<dbReference type="InterPro" id="IPR018383">
    <property type="entry name" value="UPF0324_pro"/>
</dbReference>
<dbReference type="GO" id="GO:0005886">
    <property type="term" value="C:plasma membrane"/>
    <property type="evidence" value="ECO:0007669"/>
    <property type="project" value="UniProtKB-SubCell"/>
</dbReference>
<feature type="transmembrane region" description="Helical" evidence="8">
    <location>
        <begin position="283"/>
        <end position="301"/>
    </location>
</feature>
<evidence type="ECO:0000256" key="5">
    <source>
        <dbReference type="ARBA" id="ARBA00022989"/>
    </source>
</evidence>
<evidence type="ECO:0000256" key="1">
    <source>
        <dbReference type="ARBA" id="ARBA00004651"/>
    </source>
</evidence>
<evidence type="ECO:0000256" key="8">
    <source>
        <dbReference type="SAM" id="Phobius"/>
    </source>
</evidence>
<dbReference type="PANTHER" id="PTHR30106">
    <property type="entry name" value="INNER MEMBRANE PROTEIN YEIH-RELATED"/>
    <property type="match status" value="1"/>
</dbReference>
<dbReference type="PANTHER" id="PTHR30106:SF2">
    <property type="entry name" value="UPF0324 INNER MEMBRANE PROTEIN YEIH"/>
    <property type="match status" value="1"/>
</dbReference>
<feature type="transmembrane region" description="Helical" evidence="8">
    <location>
        <begin position="339"/>
        <end position="358"/>
    </location>
</feature>
<sequence>MSTSSSTAVPLPATPASPASAPAATPWRDKLNGVLFVGLMAGAVMQLADLPAIRQLGFSPLVVGIVCGMLYGNFLRGTMPADWGVGVNFTARRLLRIAVAFYGLNISIQQIAAVGLPGLAVSVAVVVGTLLIGTVVGQRLLGLDRDTAMLTAAGSAICGAAAVLAFEPTLRAAPHKSAVAVATVVLFGTLSMFLYPVFYHAGWLNFDTQALGIYIGGTIHEVAQVVGAASNIDPATTEVATIVKMTRVALLVPVLLILGMYLRSAASHAAGGQSKGAKLPIPWFAVGFLVLAIINSLNIIPADLVAAIRRLDVFALTMAMTALGIETRFAQIRKAGPRVMALGLILYLWLLVGGYGIVKLAS</sequence>
<feature type="transmembrane region" description="Helical" evidence="8">
    <location>
        <begin position="33"/>
        <end position="50"/>
    </location>
</feature>
<keyword evidence="6 8" id="KW-0472">Membrane</keyword>
<dbReference type="AlphaFoldDB" id="A0A6S7F7Y6"/>
<keyword evidence="3" id="KW-1003">Cell membrane</keyword>
<accession>A0A6S7F7Y6</accession>
<keyword evidence="10" id="KW-1185">Reference proteome</keyword>
<dbReference type="Pfam" id="PF03601">
    <property type="entry name" value="Cons_hypoth698"/>
    <property type="match status" value="1"/>
</dbReference>
<gene>
    <name evidence="9" type="ORF">LMG6000_05318</name>
</gene>
<feature type="region of interest" description="Disordered" evidence="7">
    <location>
        <begin position="1"/>
        <end position="24"/>
    </location>
</feature>
<feature type="transmembrane region" description="Helical" evidence="8">
    <location>
        <begin position="245"/>
        <end position="262"/>
    </location>
</feature>
<evidence type="ECO:0000256" key="3">
    <source>
        <dbReference type="ARBA" id="ARBA00022475"/>
    </source>
</evidence>
<dbReference type="NCBIfam" id="TIGR00698">
    <property type="entry name" value="YeiH family putative sulfate export transporter"/>
    <property type="match status" value="1"/>
</dbReference>
<evidence type="ECO:0000256" key="6">
    <source>
        <dbReference type="ARBA" id="ARBA00023136"/>
    </source>
</evidence>
<keyword evidence="5 8" id="KW-1133">Transmembrane helix</keyword>
<keyword evidence="4 8" id="KW-0812">Transmembrane</keyword>
<feature type="transmembrane region" description="Helical" evidence="8">
    <location>
        <begin position="178"/>
        <end position="198"/>
    </location>
</feature>
<comment type="similarity">
    <text evidence="2">Belongs to the UPF0324 family.</text>
</comment>
<evidence type="ECO:0000313" key="10">
    <source>
        <dbReference type="Proteomes" id="UP000494183"/>
    </source>
</evidence>